<dbReference type="Gene3D" id="3.40.50.10140">
    <property type="entry name" value="Toll/interleukin-1 receptor homology (TIR) domain"/>
    <property type="match status" value="1"/>
</dbReference>
<gene>
    <name evidence="3" type="ORF">EJC51_30620</name>
</gene>
<sequence length="366" mass="40457">MSPTWTRRWRSRCSSRRSAPSTDCSSACPSRRPHSKRRAGNSVSDWHASNSGDWTPIGGRMLAGHGGGVGPYAASYVIDLEPGPVLNGSVSAEIRLTSRRATGAGLICRANKDWTFVAFYTTPHDPAADTTVARLSVFQEGMLTAVAQLDEPVLLDRGYNRFTLEFYSGQVRGEIRAGERTYEITASCAHVPFPGYTGLIKFYGAGVLARSWATERTRIPFVTADARRKEGQMFEYDVFLCHASQTAKEVEGIAKLLADRGISYWLDKEQITFGDRVSEKIEEGLRGSHYVLPCISKHISGSGWTRAEYGGILNAELSGDSTRIVIPLLLTDSEPADIPLLFRDKLWVSSTNKVEFDRFIDFLLSN</sequence>
<keyword evidence="4" id="KW-1185">Reference proteome</keyword>
<name>A0A3Q9C222_9ACTN</name>
<feature type="region of interest" description="Disordered" evidence="1">
    <location>
        <begin position="15"/>
        <end position="50"/>
    </location>
</feature>
<keyword evidence="3" id="KW-0675">Receptor</keyword>
<protein>
    <submittedName>
        <fullName evidence="3">Toll/interleukin-1 receptor domain-containing protein</fullName>
    </submittedName>
</protein>
<evidence type="ECO:0000313" key="3">
    <source>
        <dbReference type="EMBL" id="AZP20045.1"/>
    </source>
</evidence>
<dbReference type="AlphaFoldDB" id="A0A3Q9C222"/>
<dbReference type="Pfam" id="PF13676">
    <property type="entry name" value="TIR_2"/>
    <property type="match status" value="1"/>
</dbReference>
<dbReference type="Proteomes" id="UP000280197">
    <property type="component" value="Chromosome"/>
</dbReference>
<proteinExistence type="predicted"/>
<reference evidence="3 4" key="1">
    <citation type="submission" date="2018-12" db="EMBL/GenBank/DDBJ databases">
        <authorList>
            <person name="Li K."/>
        </authorList>
    </citation>
    <scope>NUCLEOTIDE SEQUENCE [LARGE SCALE GENOMIC DNA]</scope>
    <source>
        <strain evidence="4">CR22</strain>
    </source>
</reference>
<evidence type="ECO:0000259" key="2">
    <source>
        <dbReference type="PROSITE" id="PS50104"/>
    </source>
</evidence>
<accession>A0A3Q9C222</accession>
<dbReference type="PROSITE" id="PS50104">
    <property type="entry name" value="TIR"/>
    <property type="match status" value="1"/>
</dbReference>
<evidence type="ECO:0000313" key="4">
    <source>
        <dbReference type="Proteomes" id="UP000280197"/>
    </source>
</evidence>
<dbReference type="GO" id="GO:0007165">
    <property type="term" value="P:signal transduction"/>
    <property type="evidence" value="ECO:0007669"/>
    <property type="project" value="InterPro"/>
</dbReference>
<dbReference type="EMBL" id="CP034463">
    <property type="protein sequence ID" value="AZP20045.1"/>
    <property type="molecule type" value="Genomic_DNA"/>
</dbReference>
<dbReference type="SUPFAM" id="SSF52200">
    <property type="entry name" value="Toll/Interleukin receptor TIR domain"/>
    <property type="match status" value="1"/>
</dbReference>
<dbReference type="InterPro" id="IPR000157">
    <property type="entry name" value="TIR_dom"/>
</dbReference>
<dbReference type="InterPro" id="IPR035897">
    <property type="entry name" value="Toll_tir_struct_dom_sf"/>
</dbReference>
<dbReference type="KEGG" id="saqu:EJC51_30620"/>
<evidence type="ECO:0000256" key="1">
    <source>
        <dbReference type="SAM" id="MobiDB-lite"/>
    </source>
</evidence>
<organism evidence="3 4">
    <name type="scientific">Streptomyces aquilus</name>
    <dbReference type="NCBI Taxonomy" id="2548456"/>
    <lineage>
        <taxon>Bacteria</taxon>
        <taxon>Bacillati</taxon>
        <taxon>Actinomycetota</taxon>
        <taxon>Actinomycetes</taxon>
        <taxon>Kitasatosporales</taxon>
        <taxon>Streptomycetaceae</taxon>
        <taxon>Streptomyces</taxon>
    </lineage>
</organism>
<feature type="compositionally biased region" description="Polar residues" evidence="1">
    <location>
        <begin position="41"/>
        <end position="50"/>
    </location>
</feature>
<feature type="domain" description="TIR" evidence="2">
    <location>
        <begin position="234"/>
        <end position="364"/>
    </location>
</feature>